<sequence length="264" mass="29964">MQPNYPSAYQSILLLLRLVLIIAALLIPYCIVRFIINDSTTITRLDAFYFYTSKILAQILVFYWAYKRVQKEDLYSLSDELSPSLNSSLLWAILGGLALIFLMEPIEQFVPATSTVQIYFSNLSTNKFGSFLYVVLISPVLNELIFRSIILRGFLKNYKPGLAILGTALLFSIFHVSLLQAVISFILSLFIGFVYWQTRSLLLCIILHILNNAVAYIIIVYSGQIESISSLIPDTKIYLFLYLLAAAALSITLLQIYKKNQVEI</sequence>
<dbReference type="PANTHER" id="PTHR36435:SF1">
    <property type="entry name" value="CAAX AMINO TERMINAL PROTEASE FAMILY PROTEIN"/>
    <property type="match status" value="1"/>
</dbReference>
<keyword evidence="1" id="KW-0472">Membrane</keyword>
<comment type="caution">
    <text evidence="3">The sequence shown here is derived from an EMBL/GenBank/DDBJ whole genome shotgun (WGS) entry which is preliminary data.</text>
</comment>
<dbReference type="AlphaFoldDB" id="A0A419VVW0"/>
<feature type="transmembrane region" description="Helical" evidence="1">
    <location>
        <begin position="12"/>
        <end position="36"/>
    </location>
</feature>
<accession>A0A419VVW0</accession>
<keyword evidence="1" id="KW-0812">Transmembrane</keyword>
<keyword evidence="4" id="KW-1185">Reference proteome</keyword>
<dbReference type="InterPro" id="IPR052710">
    <property type="entry name" value="CAAX_protease"/>
</dbReference>
<feature type="domain" description="CAAX prenyl protease 2/Lysostaphin resistance protein A-like" evidence="2">
    <location>
        <begin position="128"/>
        <end position="214"/>
    </location>
</feature>
<dbReference type="PANTHER" id="PTHR36435">
    <property type="entry name" value="SLR1288 PROTEIN"/>
    <property type="match status" value="1"/>
</dbReference>
<feature type="transmembrane region" description="Helical" evidence="1">
    <location>
        <begin position="162"/>
        <end position="195"/>
    </location>
</feature>
<protein>
    <submittedName>
        <fullName evidence="3">CAAX prenyl protease-like protein</fullName>
    </submittedName>
</protein>
<evidence type="ECO:0000259" key="2">
    <source>
        <dbReference type="Pfam" id="PF02517"/>
    </source>
</evidence>
<feature type="transmembrane region" description="Helical" evidence="1">
    <location>
        <begin position="89"/>
        <end position="110"/>
    </location>
</feature>
<feature type="transmembrane region" description="Helical" evidence="1">
    <location>
        <begin position="237"/>
        <end position="257"/>
    </location>
</feature>
<dbReference type="GO" id="GO:0004175">
    <property type="term" value="F:endopeptidase activity"/>
    <property type="evidence" value="ECO:0007669"/>
    <property type="project" value="UniProtKB-ARBA"/>
</dbReference>
<keyword evidence="3" id="KW-0378">Hydrolase</keyword>
<feature type="transmembrane region" description="Helical" evidence="1">
    <location>
        <begin position="131"/>
        <end position="150"/>
    </location>
</feature>
<dbReference type="GO" id="GO:0006508">
    <property type="term" value="P:proteolysis"/>
    <property type="evidence" value="ECO:0007669"/>
    <property type="project" value="UniProtKB-KW"/>
</dbReference>
<dbReference type="Pfam" id="PF02517">
    <property type="entry name" value="Rce1-like"/>
    <property type="match status" value="1"/>
</dbReference>
<dbReference type="RefSeq" id="WP_147377302.1">
    <property type="nucleotide sequence ID" value="NZ_RAPN01000005.1"/>
</dbReference>
<evidence type="ECO:0000313" key="3">
    <source>
        <dbReference type="EMBL" id="RKD86122.1"/>
    </source>
</evidence>
<evidence type="ECO:0000313" key="4">
    <source>
        <dbReference type="Proteomes" id="UP000283387"/>
    </source>
</evidence>
<evidence type="ECO:0000256" key="1">
    <source>
        <dbReference type="SAM" id="Phobius"/>
    </source>
</evidence>
<feature type="transmembrane region" description="Helical" evidence="1">
    <location>
        <begin position="202"/>
        <end position="225"/>
    </location>
</feature>
<keyword evidence="1" id="KW-1133">Transmembrane helix</keyword>
<dbReference type="Proteomes" id="UP000283387">
    <property type="component" value="Unassembled WGS sequence"/>
</dbReference>
<dbReference type="InterPro" id="IPR003675">
    <property type="entry name" value="Rce1/LyrA-like_dom"/>
</dbReference>
<dbReference type="EMBL" id="RAPN01000005">
    <property type="protein sequence ID" value="RKD86122.1"/>
    <property type="molecule type" value="Genomic_DNA"/>
</dbReference>
<dbReference type="OrthoDB" id="158986at2"/>
<keyword evidence="3" id="KW-0645">Protease</keyword>
<reference evidence="3 4" key="1">
    <citation type="submission" date="2018-09" db="EMBL/GenBank/DDBJ databases">
        <title>Genomic Encyclopedia of Archaeal and Bacterial Type Strains, Phase II (KMG-II): from individual species to whole genera.</title>
        <authorList>
            <person name="Goeker M."/>
        </authorList>
    </citation>
    <scope>NUCLEOTIDE SEQUENCE [LARGE SCALE GENOMIC DNA]</scope>
    <source>
        <strain evidence="3 4">DSM 27148</strain>
    </source>
</reference>
<proteinExistence type="predicted"/>
<feature type="transmembrane region" description="Helical" evidence="1">
    <location>
        <begin position="48"/>
        <end position="66"/>
    </location>
</feature>
<name>A0A419VVW0_9BACT</name>
<gene>
    <name evidence="3" type="ORF">BC643_4439</name>
</gene>
<organism evidence="3 4">
    <name type="scientific">Mangrovibacterium diazotrophicum</name>
    <dbReference type="NCBI Taxonomy" id="1261403"/>
    <lineage>
        <taxon>Bacteria</taxon>
        <taxon>Pseudomonadati</taxon>
        <taxon>Bacteroidota</taxon>
        <taxon>Bacteroidia</taxon>
        <taxon>Marinilabiliales</taxon>
        <taxon>Prolixibacteraceae</taxon>
        <taxon>Mangrovibacterium</taxon>
    </lineage>
</organism>
<dbReference type="GO" id="GO:0080120">
    <property type="term" value="P:CAAX-box protein maturation"/>
    <property type="evidence" value="ECO:0007669"/>
    <property type="project" value="UniProtKB-ARBA"/>
</dbReference>